<reference evidence="1" key="1">
    <citation type="submission" date="2021-04" db="EMBL/GenBank/DDBJ databases">
        <title>Isolation and polyphasic classification of algal microorganism.</title>
        <authorList>
            <person name="Wang S."/>
        </authorList>
    </citation>
    <scope>NUCLEOTIDE SEQUENCE</scope>
    <source>
        <strain evidence="1">720a</strain>
    </source>
</reference>
<protein>
    <submittedName>
        <fullName evidence="1">Uncharacterized protein</fullName>
    </submittedName>
</protein>
<organism evidence="1 2">
    <name type="scientific">Virgibacillus salarius</name>
    <dbReference type="NCBI Taxonomy" id="447199"/>
    <lineage>
        <taxon>Bacteria</taxon>
        <taxon>Bacillati</taxon>
        <taxon>Bacillota</taxon>
        <taxon>Bacilli</taxon>
        <taxon>Bacillales</taxon>
        <taxon>Bacillaceae</taxon>
        <taxon>Virgibacillus</taxon>
    </lineage>
</organism>
<keyword evidence="2" id="KW-1185">Reference proteome</keyword>
<dbReference type="Proteomes" id="UP000675284">
    <property type="component" value="Unassembled WGS sequence"/>
</dbReference>
<comment type="caution">
    <text evidence="1">The sequence shown here is derived from an EMBL/GenBank/DDBJ whole genome shotgun (WGS) entry which is preliminary data.</text>
</comment>
<dbReference type="EMBL" id="JAGSOT010000025">
    <property type="protein sequence ID" value="MBR7796326.1"/>
    <property type="molecule type" value="Genomic_DNA"/>
</dbReference>
<evidence type="ECO:0000313" key="2">
    <source>
        <dbReference type="Proteomes" id="UP000675284"/>
    </source>
</evidence>
<dbReference type="AlphaFoldDB" id="A0A941DV72"/>
<accession>A0A941DV72</accession>
<evidence type="ECO:0000313" key="1">
    <source>
        <dbReference type="EMBL" id="MBR7796326.1"/>
    </source>
</evidence>
<sequence>MTLIGLLGTVHTQELREKFKFSFELLEELILEFRPDIICGEVKSEDWKNYTKNEKQYTGYLGPDEYKKSILPLCKERNILFHPIDWFDSSIARLDHFDNYTKGEQKDLEEQLFIMYDKILKKSKECKIPFNGHQIDALVKEKHNWLHEINPEYQNLTWIARNQMMIINIKQVININPQKRILCTIGFEHNYFFFEQLSKLKNVKINYPLR</sequence>
<proteinExistence type="predicted"/>
<name>A0A941DV72_9BACI</name>
<dbReference type="RefSeq" id="WP_121604763.1">
    <property type="nucleotide sequence ID" value="NZ_JAGSOT010000025.1"/>
</dbReference>
<gene>
    <name evidence="1" type="ORF">KCX74_09785</name>
</gene>